<dbReference type="PANTHER" id="PTHR13132">
    <property type="entry name" value="ALPHA- 1,6 -FUCOSYLTRANSFERASE"/>
    <property type="match status" value="1"/>
</dbReference>
<evidence type="ECO:0000313" key="4">
    <source>
        <dbReference type="Proteomes" id="UP000001349"/>
    </source>
</evidence>
<organism evidence="3 4">
    <name type="scientific">Ruminiclostridium cellulolyticum (strain ATCC 35319 / DSM 5812 / JCM 6584 / H10)</name>
    <name type="common">Clostridium cellulolyticum</name>
    <dbReference type="NCBI Taxonomy" id="394503"/>
    <lineage>
        <taxon>Bacteria</taxon>
        <taxon>Bacillati</taxon>
        <taxon>Bacillota</taxon>
        <taxon>Clostridia</taxon>
        <taxon>Eubacteriales</taxon>
        <taxon>Oscillospiraceae</taxon>
        <taxon>Ruminiclostridium</taxon>
    </lineage>
</organism>
<keyword evidence="2" id="KW-0119">Carbohydrate metabolism</keyword>
<dbReference type="GO" id="GO:0046921">
    <property type="term" value="F:alpha-(1-&gt;6)-fucosyltransferase activity"/>
    <property type="evidence" value="ECO:0007669"/>
    <property type="project" value="TreeGrafter"/>
</dbReference>
<proteinExistence type="predicted"/>
<name>B8I1U9_RUMCH</name>
<keyword evidence="4" id="KW-1185">Reference proteome</keyword>
<dbReference type="eggNOG" id="ENOG5033TN9">
    <property type="taxonomic scope" value="Bacteria"/>
</dbReference>
<dbReference type="EMBL" id="CP001348">
    <property type="protein sequence ID" value="ACL77734.1"/>
    <property type="molecule type" value="Genomic_DNA"/>
</dbReference>
<dbReference type="Proteomes" id="UP000001349">
    <property type="component" value="Chromosome"/>
</dbReference>
<sequence length="397" mass="47270">MNMSNGRFLLIKAWSYILWADVDHVLGQLLVAELTNRIPVVYWPTHCMHNGYILTNGFELFFEPVSNYTIFDVAKPEYTYYPPIWDNDNLFIEDQNKETWVYRNIGDLLSSEANVVVADVYYNIHELIPFVKKNHPTYGMSAQQAYRYLFSKYIKLKSDIGSEVQIFYNSWLKGNHPILAVHVRRAAIDMIFDTRDPQKNGNQYWNKIYRKYKQIPKKKKKKLYRLFAKGKFKEPNLGYHKEIKKYIDKYNVKKIFLLTDCEDTLKEYKEKYGTMLVYTNCKRIKNEEPVYHMENPMVVRRRGIEIIKDAYIAAKCDFFIGNDFSNVSHGVTRIRDWADKNIKMMYWVFKKRKYPVNVMLVVKSDKPNIFIRAARRVKKIFSKFKMSKEARGDINAK</sequence>
<dbReference type="HOGENOM" id="CLU_871090_0_0_9"/>
<evidence type="ECO:0000256" key="2">
    <source>
        <dbReference type="ARBA" id="ARBA00023277"/>
    </source>
</evidence>
<dbReference type="Pfam" id="PF10250">
    <property type="entry name" value="O-FucT"/>
    <property type="match status" value="1"/>
</dbReference>
<protein>
    <submittedName>
        <fullName evidence="3">TPR repeat-containing protein</fullName>
    </submittedName>
</protein>
<dbReference type="AlphaFoldDB" id="B8I1U9"/>
<reference evidence="3 4" key="1">
    <citation type="submission" date="2009-01" db="EMBL/GenBank/DDBJ databases">
        <title>Complete sequence of Clostridium cellulolyticum H10.</title>
        <authorList>
            <consortium name="US DOE Joint Genome Institute"/>
            <person name="Lucas S."/>
            <person name="Copeland A."/>
            <person name="Lapidus A."/>
            <person name="Glavina del Rio T."/>
            <person name="Dalin E."/>
            <person name="Tice H."/>
            <person name="Bruce D."/>
            <person name="Goodwin L."/>
            <person name="Pitluck S."/>
            <person name="Chertkov O."/>
            <person name="Saunders E."/>
            <person name="Brettin T."/>
            <person name="Detter J.C."/>
            <person name="Han C."/>
            <person name="Larimer F."/>
            <person name="Land M."/>
            <person name="Hauser L."/>
            <person name="Kyrpides N."/>
            <person name="Ivanova N."/>
            <person name="Zhou J."/>
            <person name="Richardson P."/>
        </authorList>
    </citation>
    <scope>NUCLEOTIDE SEQUENCE [LARGE SCALE GENOMIC DNA]</scope>
    <source>
        <strain evidence="4">ATCC 35319 / DSM 5812 / JCM 6584 / H10</strain>
    </source>
</reference>
<dbReference type="GO" id="GO:0006487">
    <property type="term" value="P:protein N-linked glycosylation"/>
    <property type="evidence" value="ECO:0007669"/>
    <property type="project" value="TreeGrafter"/>
</dbReference>
<dbReference type="KEGG" id="cce:Ccel_3446"/>
<dbReference type="InterPro" id="IPR019378">
    <property type="entry name" value="GDP-Fuc_O-FucTrfase"/>
</dbReference>
<gene>
    <name evidence="3" type="ordered locus">Ccel_3446</name>
</gene>
<keyword evidence="1" id="KW-0808">Transferase</keyword>
<dbReference type="CDD" id="cd11296">
    <property type="entry name" value="O-FucT_like"/>
    <property type="match status" value="1"/>
</dbReference>
<dbReference type="STRING" id="394503.Ccel_3446"/>
<dbReference type="Gene3D" id="3.40.50.11350">
    <property type="match status" value="1"/>
</dbReference>
<evidence type="ECO:0000256" key="1">
    <source>
        <dbReference type="ARBA" id="ARBA00022679"/>
    </source>
</evidence>
<evidence type="ECO:0000313" key="3">
    <source>
        <dbReference type="EMBL" id="ACL77734.1"/>
    </source>
</evidence>
<dbReference type="PANTHER" id="PTHR13132:SF29">
    <property type="entry name" value="ALPHA-(1,6)-FUCOSYLTRANSFERASE"/>
    <property type="match status" value="1"/>
</dbReference>
<accession>B8I1U9</accession>